<dbReference type="AlphaFoldDB" id="I0Z8W0"/>
<dbReference type="EMBL" id="AGSI01000001">
    <property type="protein sequence ID" value="EIE27079.1"/>
    <property type="molecule type" value="Genomic_DNA"/>
</dbReference>
<dbReference type="eggNOG" id="ENOG502RZ3H">
    <property type="taxonomic scope" value="Eukaryota"/>
</dbReference>
<comment type="caution">
    <text evidence="1">The sequence shown here is derived from an EMBL/GenBank/DDBJ whole genome shotgun (WGS) entry which is preliminary data.</text>
</comment>
<dbReference type="RefSeq" id="XP_005651623.1">
    <property type="nucleotide sequence ID" value="XM_005651566.1"/>
</dbReference>
<evidence type="ECO:0000313" key="1">
    <source>
        <dbReference type="EMBL" id="EIE27079.1"/>
    </source>
</evidence>
<protein>
    <submittedName>
        <fullName evidence="1">Uncharacterized protein</fullName>
    </submittedName>
</protein>
<organism evidence="1 2">
    <name type="scientific">Coccomyxa subellipsoidea (strain C-169)</name>
    <name type="common">Green microalga</name>
    <dbReference type="NCBI Taxonomy" id="574566"/>
    <lineage>
        <taxon>Eukaryota</taxon>
        <taxon>Viridiplantae</taxon>
        <taxon>Chlorophyta</taxon>
        <taxon>core chlorophytes</taxon>
        <taxon>Trebouxiophyceae</taxon>
        <taxon>Trebouxiophyceae incertae sedis</taxon>
        <taxon>Coccomyxaceae</taxon>
        <taxon>Coccomyxa</taxon>
        <taxon>Coccomyxa subellipsoidea</taxon>
    </lineage>
</organism>
<dbReference type="GeneID" id="17045094"/>
<keyword evidence="2" id="KW-1185">Reference proteome</keyword>
<sequence>MSTFQMPAIHQNVDLTECQGADVKILNPEELPTWKLYLDFQMRRIDFEACCEYLDYNRSKVENAVRGLNLKCEDLEGKSANELEALECGGLPPGVVTFYICAIDIELVPRLRVAEEQGNELEARPLLWMHCHLMLLTRSSPRHIFTVNYFLTYVKKARKSKALLDSWGEFRCSNTGGWTPVQSKCLARSEEY</sequence>
<name>I0Z8W0_COCSC</name>
<reference evidence="1 2" key="1">
    <citation type="journal article" date="2012" name="Genome Biol.">
        <title>The genome of the polar eukaryotic microalga coccomyxa subellipsoidea reveals traits of cold adaptation.</title>
        <authorList>
            <person name="Blanc G."/>
            <person name="Agarkova I."/>
            <person name="Grimwood J."/>
            <person name="Kuo A."/>
            <person name="Brueggeman A."/>
            <person name="Dunigan D."/>
            <person name="Gurnon J."/>
            <person name="Ladunga I."/>
            <person name="Lindquist E."/>
            <person name="Lucas S."/>
            <person name="Pangilinan J."/>
            <person name="Proschold T."/>
            <person name="Salamov A."/>
            <person name="Schmutz J."/>
            <person name="Weeks D."/>
            <person name="Yamada T."/>
            <person name="Claverie J.M."/>
            <person name="Grigoriev I."/>
            <person name="Van Etten J."/>
            <person name="Lomsadze A."/>
            <person name="Borodovsky M."/>
        </authorList>
    </citation>
    <scope>NUCLEOTIDE SEQUENCE [LARGE SCALE GENOMIC DNA]</scope>
    <source>
        <strain evidence="1 2">C-169</strain>
    </source>
</reference>
<proteinExistence type="predicted"/>
<gene>
    <name evidence="1" type="ORF">COCSUDRAFT_38842</name>
</gene>
<dbReference type="KEGG" id="csl:COCSUDRAFT_38842"/>
<dbReference type="Proteomes" id="UP000007264">
    <property type="component" value="Unassembled WGS sequence"/>
</dbReference>
<evidence type="ECO:0000313" key="2">
    <source>
        <dbReference type="Proteomes" id="UP000007264"/>
    </source>
</evidence>
<accession>I0Z8W0</accession>